<dbReference type="SUPFAM" id="SSF46689">
    <property type="entry name" value="Homeodomain-like"/>
    <property type="match status" value="1"/>
</dbReference>
<feature type="DNA-binding region" description="H-T-H motif" evidence="2">
    <location>
        <begin position="24"/>
        <end position="43"/>
    </location>
</feature>
<evidence type="ECO:0000256" key="2">
    <source>
        <dbReference type="PROSITE-ProRule" id="PRU00335"/>
    </source>
</evidence>
<proteinExistence type="predicted"/>
<protein>
    <submittedName>
        <fullName evidence="4">DNA-binding transcriptional regulator, AcrR family</fullName>
    </submittedName>
</protein>
<dbReference type="PROSITE" id="PS50977">
    <property type="entry name" value="HTH_TETR_2"/>
    <property type="match status" value="1"/>
</dbReference>
<dbReference type="OrthoDB" id="881297at2"/>
<dbReference type="InterPro" id="IPR001647">
    <property type="entry name" value="HTH_TetR"/>
</dbReference>
<keyword evidence="1 2" id="KW-0238">DNA-binding</keyword>
<organism evidence="4 5">
    <name type="scientific">Arenibacter palladensis</name>
    <dbReference type="NCBI Taxonomy" id="237373"/>
    <lineage>
        <taxon>Bacteria</taxon>
        <taxon>Pseudomonadati</taxon>
        <taxon>Bacteroidota</taxon>
        <taxon>Flavobacteriia</taxon>
        <taxon>Flavobacteriales</taxon>
        <taxon>Flavobacteriaceae</taxon>
        <taxon>Arenibacter</taxon>
    </lineage>
</organism>
<dbReference type="AlphaFoldDB" id="A0A1M4US14"/>
<dbReference type="InterPro" id="IPR050109">
    <property type="entry name" value="HTH-type_TetR-like_transc_reg"/>
</dbReference>
<dbReference type="EMBL" id="FQUX01000001">
    <property type="protein sequence ID" value="SHE59475.1"/>
    <property type="molecule type" value="Genomic_DNA"/>
</dbReference>
<evidence type="ECO:0000259" key="3">
    <source>
        <dbReference type="PROSITE" id="PS50977"/>
    </source>
</evidence>
<dbReference type="Gene3D" id="1.10.357.10">
    <property type="entry name" value="Tetracycline Repressor, domain 2"/>
    <property type="match status" value="1"/>
</dbReference>
<accession>A0A1M4US14</accession>
<dbReference type="Proteomes" id="UP000184406">
    <property type="component" value="Unassembled WGS sequence"/>
</dbReference>
<name>A0A1M4US14_9FLAO</name>
<evidence type="ECO:0000313" key="4">
    <source>
        <dbReference type="EMBL" id="SHE59475.1"/>
    </source>
</evidence>
<dbReference type="Gene3D" id="1.10.10.60">
    <property type="entry name" value="Homeodomain-like"/>
    <property type="match status" value="1"/>
</dbReference>
<dbReference type="Pfam" id="PF00440">
    <property type="entry name" value="TetR_N"/>
    <property type="match status" value="1"/>
</dbReference>
<gene>
    <name evidence="4" type="ORF">SAMN03080594_101726</name>
</gene>
<sequence length="196" mass="22766">MENQEEFLEFAISKFLKFGSKRFTLDDLAHEMGVSKKTIYRHFSSKEEIVQESLKYLLNKVRNEITEAIEKEKNNPIQGIISIYRIGLNNLKKFSPSFLLGLKKYYPKANELFNGFRASVIHDNVLALLQQAQIKGQIRQNVNLALTSHIYLNRLEYMLFSTHNLFDKYSSSELLEHLIINNLRGIATESYVSKLS</sequence>
<dbReference type="InterPro" id="IPR009057">
    <property type="entry name" value="Homeodomain-like_sf"/>
</dbReference>
<dbReference type="GO" id="GO:0003677">
    <property type="term" value="F:DNA binding"/>
    <property type="evidence" value="ECO:0007669"/>
    <property type="project" value="UniProtKB-UniRule"/>
</dbReference>
<dbReference type="PANTHER" id="PTHR30328">
    <property type="entry name" value="TRANSCRIPTIONAL REPRESSOR"/>
    <property type="match status" value="1"/>
</dbReference>
<reference evidence="5" key="1">
    <citation type="submission" date="2016-11" db="EMBL/GenBank/DDBJ databases">
        <authorList>
            <person name="Varghese N."/>
            <person name="Submissions S."/>
        </authorList>
    </citation>
    <scope>NUCLEOTIDE SEQUENCE [LARGE SCALE GENOMIC DNA]</scope>
    <source>
        <strain evidence="5">DSM 17539</strain>
    </source>
</reference>
<dbReference type="RefSeq" id="WP_072860330.1">
    <property type="nucleotide sequence ID" value="NZ_FQUX01000001.1"/>
</dbReference>
<feature type="domain" description="HTH tetR-type" evidence="3">
    <location>
        <begin position="1"/>
        <end position="61"/>
    </location>
</feature>
<evidence type="ECO:0000256" key="1">
    <source>
        <dbReference type="ARBA" id="ARBA00023125"/>
    </source>
</evidence>
<dbReference type="PANTHER" id="PTHR30328:SF54">
    <property type="entry name" value="HTH-TYPE TRANSCRIPTIONAL REPRESSOR SCO4008"/>
    <property type="match status" value="1"/>
</dbReference>
<evidence type="ECO:0000313" key="5">
    <source>
        <dbReference type="Proteomes" id="UP000184406"/>
    </source>
</evidence>
<keyword evidence="5" id="KW-1185">Reference proteome</keyword>